<dbReference type="InterPro" id="IPR013783">
    <property type="entry name" value="Ig-like_fold"/>
</dbReference>
<sequence length="143" mass="15888">MENQIEQQESTNEKKPFFNVFIIIAIIAVLAFAGYMIFGKKITPKPTNTGTATLSWNANTESDLAGYRIYYGISPRTDKCPPGGYPGKIDIGKTDTPDKPAYTLKELENGKTYYFSISSYDTSGNESCFSDEMNKTIESASLY</sequence>
<name>A0A2H0KVL8_9BACT</name>
<dbReference type="InterPro" id="IPR036116">
    <property type="entry name" value="FN3_sf"/>
</dbReference>
<comment type="caution">
    <text evidence="3">The sequence shown here is derived from an EMBL/GenBank/DDBJ whole genome shotgun (WGS) entry which is preliminary data.</text>
</comment>
<feature type="transmembrane region" description="Helical" evidence="1">
    <location>
        <begin position="17"/>
        <end position="38"/>
    </location>
</feature>
<keyword evidence="1" id="KW-1133">Transmembrane helix</keyword>
<reference evidence="3 4" key="1">
    <citation type="submission" date="2017-09" db="EMBL/GenBank/DDBJ databases">
        <title>Depth-based differentiation of microbial function through sediment-hosted aquifers and enrichment of novel symbionts in the deep terrestrial subsurface.</title>
        <authorList>
            <person name="Probst A.J."/>
            <person name="Ladd B."/>
            <person name="Jarett J.K."/>
            <person name="Geller-Mcgrath D.E."/>
            <person name="Sieber C.M."/>
            <person name="Emerson J.B."/>
            <person name="Anantharaman K."/>
            <person name="Thomas B.C."/>
            <person name="Malmstrom R."/>
            <person name="Stieglmeier M."/>
            <person name="Klingl A."/>
            <person name="Woyke T."/>
            <person name="Ryan C.M."/>
            <person name="Banfield J.F."/>
        </authorList>
    </citation>
    <scope>NUCLEOTIDE SEQUENCE [LARGE SCALE GENOMIC DNA]</scope>
    <source>
        <strain evidence="3">CG11_big_fil_rev_8_21_14_0_20_40_15</strain>
    </source>
</reference>
<dbReference type="Gene3D" id="2.60.40.10">
    <property type="entry name" value="Immunoglobulins"/>
    <property type="match status" value="1"/>
</dbReference>
<keyword evidence="1" id="KW-0812">Transmembrane</keyword>
<feature type="domain" description="Fibronectin type-III" evidence="2">
    <location>
        <begin position="38"/>
        <end position="140"/>
    </location>
</feature>
<organism evidence="3 4">
    <name type="scientific">Candidatus Portnoybacteria bacterium CG11_big_fil_rev_8_21_14_0_20_40_15</name>
    <dbReference type="NCBI Taxonomy" id="1974817"/>
    <lineage>
        <taxon>Bacteria</taxon>
        <taxon>Candidatus Portnoyibacteriota</taxon>
    </lineage>
</organism>
<dbReference type="PROSITE" id="PS50853">
    <property type="entry name" value="FN3"/>
    <property type="match status" value="1"/>
</dbReference>
<keyword evidence="1" id="KW-0472">Membrane</keyword>
<evidence type="ECO:0000313" key="3">
    <source>
        <dbReference type="EMBL" id="PIQ75464.1"/>
    </source>
</evidence>
<evidence type="ECO:0000313" key="4">
    <source>
        <dbReference type="Proteomes" id="UP000229317"/>
    </source>
</evidence>
<dbReference type="Pfam" id="PF00041">
    <property type="entry name" value="fn3"/>
    <property type="match status" value="1"/>
</dbReference>
<dbReference type="EMBL" id="PCVO01000017">
    <property type="protein sequence ID" value="PIQ75464.1"/>
    <property type="molecule type" value="Genomic_DNA"/>
</dbReference>
<proteinExistence type="predicted"/>
<gene>
    <name evidence="3" type="ORF">COV84_01060</name>
</gene>
<accession>A0A2H0KVL8</accession>
<evidence type="ECO:0000259" key="2">
    <source>
        <dbReference type="PROSITE" id="PS50853"/>
    </source>
</evidence>
<dbReference type="CDD" id="cd00063">
    <property type="entry name" value="FN3"/>
    <property type="match status" value="1"/>
</dbReference>
<evidence type="ECO:0000256" key="1">
    <source>
        <dbReference type="SAM" id="Phobius"/>
    </source>
</evidence>
<dbReference type="SUPFAM" id="SSF49265">
    <property type="entry name" value="Fibronectin type III"/>
    <property type="match status" value="1"/>
</dbReference>
<dbReference type="InterPro" id="IPR003961">
    <property type="entry name" value="FN3_dom"/>
</dbReference>
<dbReference type="Proteomes" id="UP000229317">
    <property type="component" value="Unassembled WGS sequence"/>
</dbReference>
<protein>
    <recommendedName>
        <fullName evidence="2">Fibronectin type-III domain-containing protein</fullName>
    </recommendedName>
</protein>
<dbReference type="AlphaFoldDB" id="A0A2H0KVL8"/>